<feature type="domain" description="DUF3887" evidence="3">
    <location>
        <begin position="52"/>
        <end position="138"/>
    </location>
</feature>
<proteinExistence type="predicted"/>
<dbReference type="Pfam" id="PF13026">
    <property type="entry name" value="DUF3887"/>
    <property type="match status" value="1"/>
</dbReference>
<evidence type="ECO:0000259" key="3">
    <source>
        <dbReference type="Pfam" id="PF13026"/>
    </source>
</evidence>
<comment type="caution">
    <text evidence="4">The sequence shown here is derived from an EMBL/GenBank/DDBJ whole genome shotgun (WGS) entry which is preliminary data.</text>
</comment>
<dbReference type="Proteomes" id="UP001204615">
    <property type="component" value="Unassembled WGS sequence"/>
</dbReference>
<gene>
    <name evidence="4" type="ORF">NC595_09790</name>
</gene>
<keyword evidence="5" id="KW-1185">Reference proteome</keyword>
<name>A0ABT1FAE2_9GAMM</name>
<evidence type="ECO:0000313" key="5">
    <source>
        <dbReference type="Proteomes" id="UP001204615"/>
    </source>
</evidence>
<accession>A0ABT1FAE2</accession>
<sequence length="165" mass="16506">MSSPIRSILVSLPVALGVGAVSAQSAKPPAAPPAPRVQPADPAAAAQCTHTAKSMIGALDHGDVATATRAFDPKLHKQLTDDALRKGWSSLADKFGKRAGFGAAQSQKVNGVTVVLLPMTYARGELGAEVACDAKGAVVAVHVGQMPPAQGKASPGMASPPPTGG</sequence>
<feature type="chain" id="PRO_5046074162" evidence="2">
    <location>
        <begin position="24"/>
        <end position="165"/>
    </location>
</feature>
<evidence type="ECO:0000256" key="2">
    <source>
        <dbReference type="SAM" id="SignalP"/>
    </source>
</evidence>
<dbReference type="RefSeq" id="WP_253566134.1">
    <property type="nucleotide sequence ID" value="NZ_JAMZEK010000002.1"/>
</dbReference>
<reference evidence="4 5" key="1">
    <citation type="submission" date="2022-06" db="EMBL/GenBank/DDBJ databases">
        <title>Dyella sp. Sa strain:Sa Genome sequencing.</title>
        <authorList>
            <person name="Park S."/>
        </authorList>
    </citation>
    <scope>NUCLEOTIDE SEQUENCE [LARGE SCALE GENOMIC DNA]</scope>
    <source>
        <strain evidence="4 5">Sa</strain>
    </source>
</reference>
<dbReference type="Gene3D" id="3.10.450.590">
    <property type="match status" value="1"/>
</dbReference>
<feature type="signal peptide" evidence="2">
    <location>
        <begin position="1"/>
        <end position="23"/>
    </location>
</feature>
<evidence type="ECO:0000256" key="1">
    <source>
        <dbReference type="SAM" id="MobiDB-lite"/>
    </source>
</evidence>
<keyword evidence="2" id="KW-0732">Signal</keyword>
<dbReference type="EMBL" id="JAMZEK010000002">
    <property type="protein sequence ID" value="MCP1374352.1"/>
    <property type="molecule type" value="Genomic_DNA"/>
</dbReference>
<organism evidence="4 5">
    <name type="scientific">Dyella lutea</name>
    <dbReference type="NCBI Taxonomy" id="2950441"/>
    <lineage>
        <taxon>Bacteria</taxon>
        <taxon>Pseudomonadati</taxon>
        <taxon>Pseudomonadota</taxon>
        <taxon>Gammaproteobacteria</taxon>
        <taxon>Lysobacterales</taxon>
        <taxon>Rhodanobacteraceae</taxon>
        <taxon>Dyella</taxon>
    </lineage>
</organism>
<protein>
    <submittedName>
        <fullName evidence="4">DUF3887 domain-containing protein</fullName>
    </submittedName>
</protein>
<feature type="region of interest" description="Disordered" evidence="1">
    <location>
        <begin position="24"/>
        <end position="43"/>
    </location>
</feature>
<evidence type="ECO:0000313" key="4">
    <source>
        <dbReference type="EMBL" id="MCP1374352.1"/>
    </source>
</evidence>
<dbReference type="InterPro" id="IPR024981">
    <property type="entry name" value="DUF3887"/>
</dbReference>